<dbReference type="InterPro" id="IPR036291">
    <property type="entry name" value="NAD(P)-bd_dom_sf"/>
</dbReference>
<evidence type="ECO:0000256" key="1">
    <source>
        <dbReference type="ARBA" id="ARBA00007637"/>
    </source>
</evidence>
<protein>
    <submittedName>
        <fullName evidence="3">Nucleoside-diphosphate-sugar epimerase</fullName>
    </submittedName>
</protein>
<dbReference type="InterPro" id="IPR001509">
    <property type="entry name" value="Epimerase_deHydtase"/>
</dbReference>
<evidence type="ECO:0000313" key="4">
    <source>
        <dbReference type="Proteomes" id="UP000199170"/>
    </source>
</evidence>
<proteinExistence type="inferred from homology"/>
<comment type="similarity">
    <text evidence="1">Belongs to the NAD(P)-dependent epimerase/dehydratase family.</text>
</comment>
<gene>
    <name evidence="3" type="ORF">SAMN04487946_109113</name>
</gene>
<feature type="domain" description="NAD-dependent epimerase/dehydratase" evidence="2">
    <location>
        <begin position="4"/>
        <end position="228"/>
    </location>
</feature>
<dbReference type="InterPro" id="IPR051225">
    <property type="entry name" value="NAD(P)_epim/dehydratase"/>
</dbReference>
<dbReference type="EMBL" id="FNPB01000009">
    <property type="protein sequence ID" value="SDY25180.1"/>
    <property type="molecule type" value="Genomic_DNA"/>
</dbReference>
<dbReference type="PANTHER" id="PTHR42687:SF1">
    <property type="entry name" value="L-THREONINE 3-DEHYDROGENASE, MITOCHONDRIAL"/>
    <property type="match status" value="1"/>
</dbReference>
<evidence type="ECO:0000259" key="2">
    <source>
        <dbReference type="Pfam" id="PF01370"/>
    </source>
</evidence>
<sequence length="311" mass="34836">MDTILVTGALGQIGSELTPALRDRYDDVRIVASDIESGPDVSQPYETVDVTDRSQVEAVVEKYDVDTVFHLAALLSAAGEQNPDKAFEVNIQGLYNVLEVGREYGLNRIVVPSSIAVYGPATRNNPSERAIRSPTTMYGISKVLAENLATYYYQTYDLDVRGIRLPGIVSHKTRPDGGTTDYAVDAFYEAIDTGEYTYFVRKDTRLPMVYMADAIDAIITLSEADKSDLRFQCEYNISGLSFTASELSERIEERIGRFNARYEPDGRQSIADSWPSTLDDSAARSDWGWSPEYDLDRLVDEMVRNLQRKVK</sequence>
<dbReference type="RefSeq" id="WP_089768087.1">
    <property type="nucleotide sequence ID" value="NZ_FNPB01000009.1"/>
</dbReference>
<dbReference type="Pfam" id="PF01370">
    <property type="entry name" value="Epimerase"/>
    <property type="match status" value="1"/>
</dbReference>
<accession>A0A1H3IBU1</accession>
<dbReference type="GO" id="GO:0008743">
    <property type="term" value="F:L-threonine 3-dehydrogenase activity"/>
    <property type="evidence" value="ECO:0007669"/>
    <property type="project" value="TreeGrafter"/>
</dbReference>
<name>A0A1H3IBU1_9EURY</name>
<reference evidence="4" key="1">
    <citation type="submission" date="2016-10" db="EMBL/GenBank/DDBJ databases">
        <authorList>
            <person name="Varghese N."/>
            <person name="Submissions S."/>
        </authorList>
    </citation>
    <scope>NUCLEOTIDE SEQUENCE [LARGE SCALE GENOMIC DNA]</scope>
    <source>
        <strain evidence="4">CGMCC 1.10118</strain>
    </source>
</reference>
<dbReference type="AlphaFoldDB" id="A0A1H3IBU1"/>
<dbReference type="OrthoDB" id="199183at2157"/>
<organism evidence="3 4">
    <name type="scientific">Halobellus clavatus</name>
    <dbReference type="NCBI Taxonomy" id="660517"/>
    <lineage>
        <taxon>Archaea</taxon>
        <taxon>Methanobacteriati</taxon>
        <taxon>Methanobacteriota</taxon>
        <taxon>Stenosarchaea group</taxon>
        <taxon>Halobacteria</taxon>
        <taxon>Halobacteriales</taxon>
        <taxon>Haloferacaceae</taxon>
        <taxon>Halobellus</taxon>
    </lineage>
</organism>
<dbReference type="STRING" id="660517.SAMN04487946_109113"/>
<dbReference type="PANTHER" id="PTHR42687">
    <property type="entry name" value="L-THREONINE 3-DEHYDROGENASE"/>
    <property type="match status" value="1"/>
</dbReference>
<dbReference type="Gene3D" id="3.40.50.720">
    <property type="entry name" value="NAD(P)-binding Rossmann-like Domain"/>
    <property type="match status" value="1"/>
</dbReference>
<keyword evidence="4" id="KW-1185">Reference proteome</keyword>
<dbReference type="SUPFAM" id="SSF51735">
    <property type="entry name" value="NAD(P)-binding Rossmann-fold domains"/>
    <property type="match status" value="1"/>
</dbReference>
<dbReference type="GO" id="GO:0006567">
    <property type="term" value="P:L-threonine catabolic process"/>
    <property type="evidence" value="ECO:0007669"/>
    <property type="project" value="TreeGrafter"/>
</dbReference>
<evidence type="ECO:0000313" key="3">
    <source>
        <dbReference type="EMBL" id="SDY25180.1"/>
    </source>
</evidence>
<dbReference type="Proteomes" id="UP000199170">
    <property type="component" value="Unassembled WGS sequence"/>
</dbReference>